<sequence length="724" mass="85143">MDRQALILQEFGHRFRYYKNKRIVFYLREYDPMSIFQNYPDYNFIGLMDKYMDSGTAYGKEILSFERVLELQTDIIIIASDPVFYELIRSRIAGFCRNNGILLFTVDGTKLSGDSDAVYVESIYHHLHADQVKCQIDSASKIIFQIYDTLFTKKVLTETALYELMCEQFKRQKHIQEAFQNADFSISMFPGIRQECQKELEEKKEKEETAKEFETHTTLEQIYESFGKKTGVSFDCVARLLETEQKLRWKLTVPRYDMLNLFKYAVQKGKQVILLEDTCLSYTDTEQLLKRYGISGYQNIRLCSEKGKKQLYRKFSEEGKKNTVLYIGTMSDEKQQIYQKSRLEICIIPSVKEMMEISVYSRMIGQKNGWYESLKTGFFAAAMFNSPFALFQMKGKGRVSRAEDIGYLFLAPLVMDFMSWFVNRIRQDGMQWILFGARDGYLVEKLYRRILEQPGMDEYPQGVYFPASRLLCSMAGMFNMEDLKKVLQRPFCGSAQKLLTERFLLQEEELFPYEGEAVEDRASYVLRHSEKILARAEQIREKYYLYGQACEVGKYEKTAFFDFFASGTSQCSLNNIFQIQLYGYYFYRFFTGDSQKDAMQVRSFVSQNAKIMENSLFMECIFTSPDPPAASFDQEGNLVYEQEKRSKQEVEYCNNLQSGVLEYVNQMVDVVIYLDALDVTEVNDDFLDYLYPDFTEIRNEIFHQYIVKDEFMGYESHVGRLYRY</sequence>
<keyword evidence="2" id="KW-1185">Reference proteome</keyword>
<name>N2A8L1_9FIRM</name>
<comment type="caution">
    <text evidence="1">The sequence shown here is derived from an EMBL/GenBank/DDBJ whole genome shotgun (WGS) entry which is preliminary data.</text>
</comment>
<evidence type="ECO:0000313" key="1">
    <source>
        <dbReference type="EMBL" id="EMZ25732.1"/>
    </source>
</evidence>
<dbReference type="STRING" id="1235802.C823_02748"/>
<evidence type="ECO:0000313" key="2">
    <source>
        <dbReference type="Proteomes" id="UP000012589"/>
    </source>
</evidence>
<dbReference type="AlphaFoldDB" id="N2A8L1"/>
<dbReference type="EMBL" id="AQFT01000087">
    <property type="protein sequence ID" value="EMZ25732.1"/>
    <property type="molecule type" value="Genomic_DNA"/>
</dbReference>
<accession>N2A8L1</accession>
<dbReference type="eggNOG" id="COG5610">
    <property type="taxonomic scope" value="Bacteria"/>
</dbReference>
<dbReference type="PATRIC" id="fig|1235802.3.peg.2902"/>
<reference evidence="1 2" key="1">
    <citation type="journal article" date="2014" name="Genome Announc.">
        <title>Draft genome sequences of the altered schaedler flora, a defined bacterial community from gnotobiotic mice.</title>
        <authorList>
            <person name="Wannemuehler M.J."/>
            <person name="Overstreet A.M."/>
            <person name="Ward D.V."/>
            <person name="Phillips G.J."/>
        </authorList>
    </citation>
    <scope>NUCLEOTIDE SEQUENCE [LARGE SCALE GENOMIC DNA]</scope>
    <source>
        <strain evidence="1 2">ASF492</strain>
    </source>
</reference>
<dbReference type="Proteomes" id="UP000012589">
    <property type="component" value="Unassembled WGS sequence"/>
</dbReference>
<protein>
    <submittedName>
        <fullName evidence="1">Uncharacterized protein</fullName>
    </submittedName>
</protein>
<dbReference type="HOGENOM" id="CLU_017953_1_0_9"/>
<organism evidence="1 2">
    <name type="scientific">Eubacterium plexicaudatum ASF492</name>
    <dbReference type="NCBI Taxonomy" id="1235802"/>
    <lineage>
        <taxon>Bacteria</taxon>
        <taxon>Bacillati</taxon>
        <taxon>Bacillota</taxon>
        <taxon>Clostridia</taxon>
        <taxon>Eubacteriales</taxon>
        <taxon>Eubacteriaceae</taxon>
        <taxon>Eubacterium</taxon>
    </lineage>
</organism>
<gene>
    <name evidence="1" type="ORF">C823_02748</name>
</gene>
<dbReference type="OrthoDB" id="9816564at2"/>
<proteinExistence type="predicted"/>